<dbReference type="PANTHER" id="PTHR42203">
    <property type="entry name" value="UPF0058 PROTEIN MJ1205"/>
    <property type="match status" value="1"/>
</dbReference>
<dbReference type="SUPFAM" id="SSF140371">
    <property type="entry name" value="Vng1086c-like"/>
    <property type="match status" value="1"/>
</dbReference>
<dbReference type="Pfam" id="PF01893">
    <property type="entry name" value="UPF0058"/>
    <property type="match status" value="1"/>
</dbReference>
<dbReference type="PANTHER" id="PTHR42203:SF2">
    <property type="entry name" value="UPF0058 PROTEIN MJ1205"/>
    <property type="match status" value="1"/>
</dbReference>
<dbReference type="Gene3D" id="1.20.1270.110">
    <property type="entry name" value="Uncharacterised protein family UPF0058"/>
    <property type="match status" value="1"/>
</dbReference>
<dbReference type="InterPro" id="IPR036519">
    <property type="entry name" value="UPF0058_sf"/>
</dbReference>
<accession>X1BW92</accession>
<dbReference type="EMBL" id="BART01020038">
    <property type="protein sequence ID" value="GAG99325.1"/>
    <property type="molecule type" value="Genomic_DNA"/>
</dbReference>
<gene>
    <name evidence="1" type="ORF">S01H4_37321</name>
</gene>
<protein>
    <recommendedName>
        <fullName evidence="2">Metal-binding protein</fullName>
    </recommendedName>
</protein>
<reference evidence="1" key="1">
    <citation type="journal article" date="2014" name="Front. Microbiol.">
        <title>High frequency of phylogenetically diverse reductive dehalogenase-homologous genes in deep subseafloor sedimentary metagenomes.</title>
        <authorList>
            <person name="Kawai M."/>
            <person name="Futagami T."/>
            <person name="Toyoda A."/>
            <person name="Takaki Y."/>
            <person name="Nishi S."/>
            <person name="Hori S."/>
            <person name="Arai W."/>
            <person name="Tsubouchi T."/>
            <person name="Morono Y."/>
            <person name="Uchiyama I."/>
            <person name="Ito T."/>
            <person name="Fujiyama A."/>
            <person name="Inagaki F."/>
            <person name="Takami H."/>
        </authorList>
    </citation>
    <scope>NUCLEOTIDE SEQUENCE</scope>
    <source>
        <strain evidence="1">Expedition CK06-06</strain>
    </source>
</reference>
<dbReference type="InterPro" id="IPR002753">
    <property type="entry name" value="UPF0058"/>
</dbReference>
<proteinExistence type="predicted"/>
<comment type="caution">
    <text evidence="1">The sequence shown here is derived from an EMBL/GenBank/DDBJ whole genome shotgun (WGS) entry which is preliminary data.</text>
</comment>
<dbReference type="AlphaFoldDB" id="X1BW92"/>
<evidence type="ECO:0008006" key="2">
    <source>
        <dbReference type="Google" id="ProtNLM"/>
    </source>
</evidence>
<evidence type="ECO:0000313" key="1">
    <source>
        <dbReference type="EMBL" id="GAG99325.1"/>
    </source>
</evidence>
<organism evidence="1">
    <name type="scientific">marine sediment metagenome</name>
    <dbReference type="NCBI Taxonomy" id="412755"/>
    <lineage>
        <taxon>unclassified sequences</taxon>
        <taxon>metagenomes</taxon>
        <taxon>ecological metagenomes</taxon>
    </lineage>
</organism>
<name>X1BW92_9ZZZZ</name>
<sequence>MGRETQKDEIIQFHTFLLQLRTHLENTVENNNPQAFLSYEKLNIGPHKIHKSKKEHKLAVFELSKGITNLLQESNCSVFQRIYDDLEKMCNRFRK</sequence>